<dbReference type="InterPro" id="IPR024109">
    <property type="entry name" value="Trp-tRNA-ligase_bac-type"/>
</dbReference>
<keyword evidence="2 8" id="KW-0436">Ligase</keyword>
<evidence type="ECO:0000256" key="7">
    <source>
        <dbReference type="ARBA" id="ARBA00049929"/>
    </source>
</evidence>
<organism evidence="10 11">
    <name type="scientific">Candidatus Berkelbacteria bacterium CG10_big_fil_rev_8_21_14_0_10_43_14</name>
    <dbReference type="NCBI Taxonomy" id="1974515"/>
    <lineage>
        <taxon>Bacteria</taxon>
        <taxon>Candidatus Berkelbacteria</taxon>
    </lineage>
</organism>
<comment type="function">
    <text evidence="8">Catalyzes the attachment of tryptophan to tRNA(Trp).</text>
</comment>
<dbReference type="CDD" id="cd00806">
    <property type="entry name" value="TrpRS_core"/>
    <property type="match status" value="1"/>
</dbReference>
<name>A0A2M6R7G1_9BACT</name>
<evidence type="ECO:0000256" key="9">
    <source>
        <dbReference type="RuleBase" id="RU363036"/>
    </source>
</evidence>
<evidence type="ECO:0000256" key="3">
    <source>
        <dbReference type="ARBA" id="ARBA00022741"/>
    </source>
</evidence>
<dbReference type="AlphaFoldDB" id="A0A2M6R7G1"/>
<dbReference type="PANTHER" id="PTHR43766">
    <property type="entry name" value="TRYPTOPHAN--TRNA LIGASE, MITOCHONDRIAL"/>
    <property type="match status" value="1"/>
</dbReference>
<dbReference type="Gene3D" id="3.40.50.620">
    <property type="entry name" value="HUPs"/>
    <property type="match status" value="1"/>
</dbReference>
<dbReference type="PROSITE" id="PS00178">
    <property type="entry name" value="AA_TRNA_LIGASE_I"/>
    <property type="match status" value="1"/>
</dbReference>
<feature type="binding site" evidence="8">
    <location>
        <begin position="20"/>
        <end position="21"/>
    </location>
    <ligand>
        <name>ATP</name>
        <dbReference type="ChEBI" id="CHEBI:30616"/>
    </ligand>
</feature>
<dbReference type="Proteomes" id="UP000231162">
    <property type="component" value="Unassembled WGS sequence"/>
</dbReference>
<keyword evidence="4 8" id="KW-0067">ATP-binding</keyword>
<accession>A0A2M6R7G1</accession>
<evidence type="ECO:0000256" key="4">
    <source>
        <dbReference type="ARBA" id="ARBA00022840"/>
    </source>
</evidence>
<dbReference type="GO" id="GO:0005829">
    <property type="term" value="C:cytosol"/>
    <property type="evidence" value="ECO:0007669"/>
    <property type="project" value="TreeGrafter"/>
</dbReference>
<dbReference type="PANTHER" id="PTHR43766:SF1">
    <property type="entry name" value="TRYPTOPHAN--TRNA LIGASE, MITOCHONDRIAL"/>
    <property type="match status" value="1"/>
</dbReference>
<feature type="binding site" evidence="8">
    <location>
        <begin position="12"/>
        <end position="14"/>
    </location>
    <ligand>
        <name>ATP</name>
        <dbReference type="ChEBI" id="CHEBI:30616"/>
    </ligand>
</feature>
<feature type="binding site" evidence="8">
    <location>
        <position position="134"/>
    </location>
    <ligand>
        <name>L-tryptophan</name>
        <dbReference type="ChEBI" id="CHEBI:57912"/>
    </ligand>
</feature>
<evidence type="ECO:0000313" key="11">
    <source>
        <dbReference type="Proteomes" id="UP000231162"/>
    </source>
</evidence>
<evidence type="ECO:0000256" key="2">
    <source>
        <dbReference type="ARBA" id="ARBA00022598"/>
    </source>
</evidence>
<evidence type="ECO:0000256" key="1">
    <source>
        <dbReference type="ARBA" id="ARBA00005594"/>
    </source>
</evidence>
<proteinExistence type="inferred from homology"/>
<sequence length="322" mass="35182">MKIMKRLFTGIQPTGDLHIGNYLGAIKQIVDLQHDYESFVMIADLHALTIPQDPKKYHDQVINVAATLVASGLDSQKTTLFVQSAIPAHAQLSWIFSTLTPLGELERMTQFKEKSDKHGQNAGLLTYPVLQAADILLYHADVVPVGEDQVQHLELMRTIARKFNTRYTHTFNEPKALLTHCTRIMALNDPTKKMSKSIAGSAIALDASEDAIRSTIIGAVTDSAPDGAMSAGVANLFGLLKQFAPETVDRFTKEHDAGTIRYSDLKSALCDGVIATLTPIQTKKKECIDDPQTLTSIIKKGNQIALGIASQTIQDVYAKVGL</sequence>
<dbReference type="InterPro" id="IPR002305">
    <property type="entry name" value="aa-tRNA-synth_Ic"/>
</dbReference>
<dbReference type="EC" id="6.1.1.2" evidence="8"/>
<reference evidence="11" key="1">
    <citation type="submission" date="2017-09" db="EMBL/GenBank/DDBJ databases">
        <title>Depth-based differentiation of microbial function through sediment-hosted aquifers and enrichment of novel symbionts in the deep terrestrial subsurface.</title>
        <authorList>
            <person name="Probst A.J."/>
            <person name="Ladd B."/>
            <person name="Jarett J.K."/>
            <person name="Geller-Mcgrath D.E."/>
            <person name="Sieber C.M.K."/>
            <person name="Emerson J.B."/>
            <person name="Anantharaman K."/>
            <person name="Thomas B.C."/>
            <person name="Malmstrom R."/>
            <person name="Stieglmeier M."/>
            <person name="Klingl A."/>
            <person name="Woyke T."/>
            <person name="Ryan C.M."/>
            <person name="Banfield J.F."/>
        </authorList>
    </citation>
    <scope>NUCLEOTIDE SEQUENCE [LARGE SCALE GENOMIC DNA]</scope>
</reference>
<dbReference type="GO" id="GO:0006436">
    <property type="term" value="P:tryptophanyl-tRNA aminoacylation"/>
    <property type="evidence" value="ECO:0007669"/>
    <property type="project" value="UniProtKB-UniRule"/>
</dbReference>
<comment type="catalytic activity">
    <reaction evidence="7 8">
        <text>tRNA(Trp) + L-tryptophan + ATP = L-tryptophyl-tRNA(Trp) + AMP + diphosphate + H(+)</text>
        <dbReference type="Rhea" id="RHEA:24080"/>
        <dbReference type="Rhea" id="RHEA-COMP:9671"/>
        <dbReference type="Rhea" id="RHEA-COMP:9705"/>
        <dbReference type="ChEBI" id="CHEBI:15378"/>
        <dbReference type="ChEBI" id="CHEBI:30616"/>
        <dbReference type="ChEBI" id="CHEBI:33019"/>
        <dbReference type="ChEBI" id="CHEBI:57912"/>
        <dbReference type="ChEBI" id="CHEBI:78442"/>
        <dbReference type="ChEBI" id="CHEBI:78535"/>
        <dbReference type="ChEBI" id="CHEBI:456215"/>
        <dbReference type="EC" id="6.1.1.2"/>
    </reaction>
</comment>
<dbReference type="HAMAP" id="MF_00140_B">
    <property type="entry name" value="Trp_tRNA_synth_B"/>
    <property type="match status" value="1"/>
</dbReference>
<dbReference type="InterPro" id="IPR002306">
    <property type="entry name" value="Trp-tRNA-ligase"/>
</dbReference>
<dbReference type="PRINTS" id="PR01039">
    <property type="entry name" value="TRNASYNTHTRP"/>
</dbReference>
<feature type="binding site" evidence="8">
    <location>
        <begin position="193"/>
        <end position="197"/>
    </location>
    <ligand>
        <name>ATP</name>
        <dbReference type="ChEBI" id="CHEBI:30616"/>
    </ligand>
</feature>
<dbReference type="NCBIfam" id="TIGR00233">
    <property type="entry name" value="trpS"/>
    <property type="match status" value="1"/>
</dbReference>
<comment type="caution">
    <text evidence="10">The sequence shown here is derived from an EMBL/GenBank/DDBJ whole genome shotgun (WGS) entry which is preliminary data.</text>
</comment>
<dbReference type="InterPro" id="IPR001412">
    <property type="entry name" value="aa-tRNA-synth_I_CS"/>
</dbReference>
<comment type="subunit">
    <text evidence="8">Homodimer.</text>
</comment>
<feature type="short sequence motif" description="'HIGH' region" evidence="8">
    <location>
        <begin position="13"/>
        <end position="21"/>
    </location>
</feature>
<comment type="similarity">
    <text evidence="1 8 9">Belongs to the class-I aminoacyl-tRNA synthetase family.</text>
</comment>
<dbReference type="GO" id="GO:0005524">
    <property type="term" value="F:ATP binding"/>
    <property type="evidence" value="ECO:0007669"/>
    <property type="project" value="UniProtKB-UniRule"/>
</dbReference>
<keyword evidence="3 8" id="KW-0547">Nucleotide-binding</keyword>
<dbReference type="InterPro" id="IPR050203">
    <property type="entry name" value="Trp-tRNA_synthetase"/>
</dbReference>
<protein>
    <recommendedName>
        <fullName evidence="8">Tryptophan--tRNA ligase</fullName>
        <ecNumber evidence="8">6.1.1.2</ecNumber>
    </recommendedName>
    <alternativeName>
        <fullName evidence="8">Tryptophanyl-tRNA synthetase</fullName>
        <shortName evidence="8">TrpRS</shortName>
    </alternativeName>
</protein>
<evidence type="ECO:0000256" key="8">
    <source>
        <dbReference type="HAMAP-Rule" id="MF_00140"/>
    </source>
</evidence>
<dbReference type="Pfam" id="PF00579">
    <property type="entry name" value="tRNA-synt_1b"/>
    <property type="match status" value="1"/>
</dbReference>
<dbReference type="EMBL" id="PEZX01000045">
    <property type="protein sequence ID" value="PIS06624.1"/>
    <property type="molecule type" value="Genomic_DNA"/>
</dbReference>
<dbReference type="SUPFAM" id="SSF52374">
    <property type="entry name" value="Nucleotidylyl transferase"/>
    <property type="match status" value="1"/>
</dbReference>
<keyword evidence="6 8" id="KW-0030">Aminoacyl-tRNA synthetase</keyword>
<keyword evidence="5 8" id="KW-0648">Protein biosynthesis</keyword>
<gene>
    <name evidence="8 10" type="primary">trpS</name>
    <name evidence="10" type="ORF">COT79_03600</name>
</gene>
<evidence type="ECO:0000256" key="6">
    <source>
        <dbReference type="ARBA" id="ARBA00023146"/>
    </source>
</evidence>
<evidence type="ECO:0000256" key="5">
    <source>
        <dbReference type="ARBA" id="ARBA00022917"/>
    </source>
</evidence>
<comment type="subcellular location">
    <subcellularLocation>
        <location evidence="8">Cytoplasm</location>
    </subcellularLocation>
</comment>
<dbReference type="Gene3D" id="1.10.240.10">
    <property type="entry name" value="Tyrosyl-Transfer RNA Synthetase"/>
    <property type="match status" value="1"/>
</dbReference>
<feature type="binding site" evidence="8">
    <location>
        <begin position="146"/>
        <end position="148"/>
    </location>
    <ligand>
        <name>ATP</name>
        <dbReference type="ChEBI" id="CHEBI:30616"/>
    </ligand>
</feature>
<dbReference type="GO" id="GO:0004830">
    <property type="term" value="F:tryptophan-tRNA ligase activity"/>
    <property type="evidence" value="ECO:0007669"/>
    <property type="project" value="UniProtKB-UniRule"/>
</dbReference>
<keyword evidence="8" id="KW-0963">Cytoplasm</keyword>
<evidence type="ECO:0000313" key="10">
    <source>
        <dbReference type="EMBL" id="PIS06624.1"/>
    </source>
</evidence>
<dbReference type="InterPro" id="IPR014729">
    <property type="entry name" value="Rossmann-like_a/b/a_fold"/>
</dbReference>
<feature type="short sequence motif" description="'KMSKS' region" evidence="8">
    <location>
        <begin position="193"/>
        <end position="197"/>
    </location>
</feature>
<feature type="binding site" evidence="8">
    <location>
        <position position="184"/>
    </location>
    <ligand>
        <name>ATP</name>
        <dbReference type="ChEBI" id="CHEBI:30616"/>
    </ligand>
</feature>